<name>A0AAP0F914_9MAGN</name>
<evidence type="ECO:0000313" key="1">
    <source>
        <dbReference type="EMBL" id="KAK9107470.1"/>
    </source>
</evidence>
<proteinExistence type="predicted"/>
<sequence>MSVILAVSDTKPADGELVNVAKLDMFVDKLPGMPKIYKFEMKNGVHVSKSLEIGMFMKRWVFSFQNFLLCPISSSLLSSLPSIDRKSFGLNVKSSAIDEDGDAKVFGMGELATISAYISLYSCTRLDIWLCSPSFAIPFELTE</sequence>
<keyword evidence="2" id="KW-1185">Reference proteome</keyword>
<accession>A0AAP0F914</accession>
<evidence type="ECO:0000313" key="2">
    <source>
        <dbReference type="Proteomes" id="UP001420932"/>
    </source>
</evidence>
<protein>
    <submittedName>
        <fullName evidence="1">Uncharacterized protein</fullName>
    </submittedName>
</protein>
<organism evidence="1 2">
    <name type="scientific">Stephania yunnanensis</name>
    <dbReference type="NCBI Taxonomy" id="152371"/>
    <lineage>
        <taxon>Eukaryota</taxon>
        <taxon>Viridiplantae</taxon>
        <taxon>Streptophyta</taxon>
        <taxon>Embryophyta</taxon>
        <taxon>Tracheophyta</taxon>
        <taxon>Spermatophyta</taxon>
        <taxon>Magnoliopsida</taxon>
        <taxon>Ranunculales</taxon>
        <taxon>Menispermaceae</taxon>
        <taxon>Menispermoideae</taxon>
        <taxon>Cissampelideae</taxon>
        <taxon>Stephania</taxon>
    </lineage>
</organism>
<gene>
    <name evidence="1" type="ORF">Syun_023481</name>
</gene>
<dbReference type="AlphaFoldDB" id="A0AAP0F914"/>
<dbReference type="EMBL" id="JBBNAF010000010">
    <property type="protein sequence ID" value="KAK9107470.1"/>
    <property type="molecule type" value="Genomic_DNA"/>
</dbReference>
<reference evidence="1 2" key="1">
    <citation type="submission" date="2024-01" db="EMBL/GenBank/DDBJ databases">
        <title>Genome assemblies of Stephania.</title>
        <authorList>
            <person name="Yang L."/>
        </authorList>
    </citation>
    <scope>NUCLEOTIDE SEQUENCE [LARGE SCALE GENOMIC DNA]</scope>
    <source>
        <strain evidence="1">YNDBR</strain>
        <tissue evidence="1">Leaf</tissue>
    </source>
</reference>
<comment type="caution">
    <text evidence="1">The sequence shown here is derived from an EMBL/GenBank/DDBJ whole genome shotgun (WGS) entry which is preliminary data.</text>
</comment>
<dbReference type="Proteomes" id="UP001420932">
    <property type="component" value="Unassembled WGS sequence"/>
</dbReference>